<dbReference type="EMBL" id="VYYT01000038">
    <property type="protein sequence ID" value="KAK2775224.1"/>
    <property type="molecule type" value="Genomic_DNA"/>
</dbReference>
<sequence length="269" mass="29583">MLPTYYPRPCPSPGCRGPTRRLRWKSYIGVGVGRINRSPPSCMLYVRSTHPHPGQRPVVDAVPETNRRPGVQGPAHTPSRCDPPAPREWEALQQTRRAIPCFLAIPLPPPSSLDHGWERCSKEGLHGRSAPIARGAVIESEDSHVPRIRSLAHVWKAKERRKVGSQLGPEGHRTTPDRTASHTKGVIVRGATASRARRLVLVATASRERGLRGLGILPVSLAGARRPFLSWPRDAVRGKAPGPYVQDGQLQTRRNGPPLPRTTSRLSLL</sequence>
<accession>A0AAD9YS96</accession>
<keyword evidence="3" id="KW-1185">Reference proteome</keyword>
<proteinExistence type="predicted"/>
<feature type="region of interest" description="Disordered" evidence="1">
    <location>
        <begin position="64"/>
        <end position="85"/>
    </location>
</feature>
<gene>
    <name evidence="2" type="ORF">CKAH01_12859</name>
</gene>
<protein>
    <submittedName>
        <fullName evidence="2">Uncharacterized protein</fullName>
    </submittedName>
</protein>
<name>A0AAD9YS96_COLKA</name>
<evidence type="ECO:0000313" key="2">
    <source>
        <dbReference type="EMBL" id="KAK2775224.1"/>
    </source>
</evidence>
<evidence type="ECO:0000256" key="1">
    <source>
        <dbReference type="SAM" id="MobiDB-lite"/>
    </source>
</evidence>
<organism evidence="2 3">
    <name type="scientific">Colletotrichum kahawae</name>
    <name type="common">Coffee berry disease fungus</name>
    <dbReference type="NCBI Taxonomy" id="34407"/>
    <lineage>
        <taxon>Eukaryota</taxon>
        <taxon>Fungi</taxon>
        <taxon>Dikarya</taxon>
        <taxon>Ascomycota</taxon>
        <taxon>Pezizomycotina</taxon>
        <taxon>Sordariomycetes</taxon>
        <taxon>Hypocreomycetidae</taxon>
        <taxon>Glomerellales</taxon>
        <taxon>Glomerellaceae</taxon>
        <taxon>Colletotrichum</taxon>
        <taxon>Colletotrichum gloeosporioides species complex</taxon>
    </lineage>
</organism>
<feature type="region of interest" description="Disordered" evidence="1">
    <location>
        <begin position="233"/>
        <end position="269"/>
    </location>
</feature>
<evidence type="ECO:0000313" key="3">
    <source>
        <dbReference type="Proteomes" id="UP001281614"/>
    </source>
</evidence>
<reference evidence="2" key="1">
    <citation type="submission" date="2023-02" db="EMBL/GenBank/DDBJ databases">
        <title>Colletotrichum kahawae CIFC_Que2 genome sequencing and assembly.</title>
        <authorList>
            <person name="Baroncelli R."/>
        </authorList>
    </citation>
    <scope>NUCLEOTIDE SEQUENCE</scope>
    <source>
        <strain evidence="2">CIFC_Que2</strain>
    </source>
</reference>
<comment type="caution">
    <text evidence="2">The sequence shown here is derived from an EMBL/GenBank/DDBJ whole genome shotgun (WGS) entry which is preliminary data.</text>
</comment>
<dbReference type="AlphaFoldDB" id="A0AAD9YS96"/>
<dbReference type="Proteomes" id="UP001281614">
    <property type="component" value="Unassembled WGS sequence"/>
</dbReference>